<feature type="domain" description="HTH luxR-type" evidence="5">
    <location>
        <begin position="210"/>
        <end position="275"/>
    </location>
</feature>
<dbReference type="SMART" id="SM00421">
    <property type="entry name" value="HTH_LUXR"/>
    <property type="match status" value="1"/>
</dbReference>
<dbReference type="Gene3D" id="1.10.10.10">
    <property type="entry name" value="Winged helix-like DNA-binding domain superfamily/Winged helix DNA-binding domain"/>
    <property type="match status" value="1"/>
</dbReference>
<evidence type="ECO:0000313" key="6">
    <source>
        <dbReference type="EMBL" id="TCC30235.1"/>
    </source>
</evidence>
<dbReference type="PANTHER" id="PTHR43214">
    <property type="entry name" value="TWO-COMPONENT RESPONSE REGULATOR"/>
    <property type="match status" value="1"/>
</dbReference>
<dbReference type="InterPro" id="IPR036388">
    <property type="entry name" value="WH-like_DNA-bd_sf"/>
</dbReference>
<sequence length="277" mass="30721">MSGTGHPARSARRHSGHRPPCMVDCWPAGGRSANLGGGRVSSVELSLQELLWRLAAQGHDDPRITRLDGIAVIHSVRDRMFRACRTSMRSLHSQLPHWDQAASAQRTAELRSRGIRIQTIGPRDGLLGPEAVALRGYLTAVVGLGEEIRAAERLPITQLILADRSTAMVPVRATPLRQAALLIESEELVRPLEAAFQATWEESETVEFAEHDPVDRLGRRSREVLVLLAAGLTDEAIARELGVTDRTVRRQISRLCHKLRVDCRFQLGLEVARRGWL</sequence>
<accession>A0A4R0INE8</accession>
<evidence type="ECO:0000259" key="5">
    <source>
        <dbReference type="PROSITE" id="PS50043"/>
    </source>
</evidence>
<evidence type="ECO:0000256" key="3">
    <source>
        <dbReference type="ARBA" id="ARBA00023163"/>
    </source>
</evidence>
<dbReference type="GO" id="GO:0003677">
    <property type="term" value="F:DNA binding"/>
    <property type="evidence" value="ECO:0007669"/>
    <property type="project" value="UniProtKB-KW"/>
</dbReference>
<feature type="region of interest" description="Disordered" evidence="4">
    <location>
        <begin position="1"/>
        <end position="20"/>
    </location>
</feature>
<evidence type="ECO:0000313" key="7">
    <source>
        <dbReference type="Proteomes" id="UP000294225"/>
    </source>
</evidence>
<dbReference type="PROSITE" id="PS50043">
    <property type="entry name" value="HTH_LUXR_2"/>
    <property type="match status" value="1"/>
</dbReference>
<evidence type="ECO:0000256" key="1">
    <source>
        <dbReference type="ARBA" id="ARBA00023015"/>
    </source>
</evidence>
<keyword evidence="3" id="KW-0804">Transcription</keyword>
<keyword evidence="1" id="KW-0805">Transcription regulation</keyword>
<dbReference type="Pfam" id="PF00196">
    <property type="entry name" value="GerE"/>
    <property type="match status" value="1"/>
</dbReference>
<gene>
    <name evidence="6" type="ORF">E0H92_40440</name>
</gene>
<keyword evidence="2" id="KW-0238">DNA-binding</keyword>
<reference evidence="6 7" key="1">
    <citation type="submission" date="2019-02" db="EMBL/GenBank/DDBJ databases">
        <title>Kribbella capetownensis sp. nov. and Kribbella speibonae sp. nov., isolated from soil.</title>
        <authorList>
            <person name="Curtis S.M."/>
            <person name="Norton I."/>
            <person name="Everest G.J."/>
            <person name="Meyers P.R."/>
        </authorList>
    </citation>
    <scope>NUCLEOTIDE SEQUENCE [LARGE SCALE GENOMIC DNA]</scope>
    <source>
        <strain evidence="6 7">YM55</strain>
    </source>
</reference>
<dbReference type="InterPro" id="IPR000792">
    <property type="entry name" value="Tscrpt_reg_LuxR_C"/>
</dbReference>
<evidence type="ECO:0000256" key="4">
    <source>
        <dbReference type="SAM" id="MobiDB-lite"/>
    </source>
</evidence>
<evidence type="ECO:0000256" key="2">
    <source>
        <dbReference type="ARBA" id="ARBA00023125"/>
    </source>
</evidence>
<organism evidence="6 7">
    <name type="scientific">Kribbella speibonae</name>
    <dbReference type="NCBI Taxonomy" id="1572660"/>
    <lineage>
        <taxon>Bacteria</taxon>
        <taxon>Bacillati</taxon>
        <taxon>Actinomycetota</taxon>
        <taxon>Actinomycetes</taxon>
        <taxon>Propionibacteriales</taxon>
        <taxon>Kribbellaceae</taxon>
        <taxon>Kribbella</taxon>
    </lineage>
</organism>
<dbReference type="GO" id="GO:0006355">
    <property type="term" value="P:regulation of DNA-templated transcription"/>
    <property type="evidence" value="ECO:0007669"/>
    <property type="project" value="InterPro"/>
</dbReference>
<dbReference type="SUPFAM" id="SSF46894">
    <property type="entry name" value="C-terminal effector domain of the bipartite response regulators"/>
    <property type="match status" value="1"/>
</dbReference>
<dbReference type="PANTHER" id="PTHR43214:SF24">
    <property type="entry name" value="TRANSCRIPTIONAL REGULATORY PROTEIN NARL-RELATED"/>
    <property type="match status" value="1"/>
</dbReference>
<dbReference type="EMBL" id="SJKC01000008">
    <property type="protein sequence ID" value="TCC30235.1"/>
    <property type="molecule type" value="Genomic_DNA"/>
</dbReference>
<proteinExistence type="predicted"/>
<dbReference type="CDD" id="cd06170">
    <property type="entry name" value="LuxR_C_like"/>
    <property type="match status" value="1"/>
</dbReference>
<dbReference type="Proteomes" id="UP000294225">
    <property type="component" value="Unassembled WGS sequence"/>
</dbReference>
<dbReference type="InterPro" id="IPR039420">
    <property type="entry name" value="WalR-like"/>
</dbReference>
<dbReference type="AlphaFoldDB" id="A0A4R0INE8"/>
<dbReference type="InterPro" id="IPR016032">
    <property type="entry name" value="Sig_transdc_resp-reg_C-effctor"/>
</dbReference>
<comment type="caution">
    <text evidence="6">The sequence shown here is derived from an EMBL/GenBank/DDBJ whole genome shotgun (WGS) entry which is preliminary data.</text>
</comment>
<protein>
    <submittedName>
        <fullName evidence="6">Helix-turn-helix transcriptional regulator</fullName>
    </submittedName>
</protein>
<dbReference type="PRINTS" id="PR00038">
    <property type="entry name" value="HTHLUXR"/>
</dbReference>
<name>A0A4R0INE8_9ACTN</name>